<sequence>MAPKTSVQLISYSQEIVDGEPIYVSSNCLPIKACKFEPAGHSFHTAALRLSGFFEEEDADGGEQNVSNDKEQEYVPSSESYSTKGKKKSGAEGKQQDHYALLGLSHLRYLATEEQIRKSYRETALKHHPDKQAALLLAEETETAKQAKKDEIENHFKAIQEAYEVLIDPARRRIYDSTDEFDDEIPADCAPRDFFKVFGPVFMRNGRWSVNRPIPSLGDESTTLKEVDSFYNFWYSFTSWREFPNEDEFDLEQAESRDHKRWMERQNSKLTDKARKEDYARIRALVDNAYKRDPRIQKRKEEEKAEKQRKKEAKYLAKKLQEKEAIRITEEQRRQKEEEERRAAEAALHQKKTREKEKKLLRKERTCCRHYQGLFCPSICLMLPRMMWKVFACHLKLSS</sequence>
<dbReference type="Proteomes" id="UP001060215">
    <property type="component" value="Chromosome 13"/>
</dbReference>
<comment type="caution">
    <text evidence="1">The sequence shown here is derived from an EMBL/GenBank/DDBJ whole genome shotgun (WGS) entry which is preliminary data.</text>
</comment>
<organism evidence="1 2">
    <name type="scientific">Camellia lanceoleosa</name>
    <dbReference type="NCBI Taxonomy" id="1840588"/>
    <lineage>
        <taxon>Eukaryota</taxon>
        <taxon>Viridiplantae</taxon>
        <taxon>Streptophyta</taxon>
        <taxon>Embryophyta</taxon>
        <taxon>Tracheophyta</taxon>
        <taxon>Spermatophyta</taxon>
        <taxon>Magnoliopsida</taxon>
        <taxon>eudicotyledons</taxon>
        <taxon>Gunneridae</taxon>
        <taxon>Pentapetalae</taxon>
        <taxon>asterids</taxon>
        <taxon>Ericales</taxon>
        <taxon>Theaceae</taxon>
        <taxon>Camellia</taxon>
    </lineage>
</organism>
<evidence type="ECO:0000313" key="2">
    <source>
        <dbReference type="Proteomes" id="UP001060215"/>
    </source>
</evidence>
<dbReference type="EMBL" id="CM045770">
    <property type="protein sequence ID" value="KAI7990104.1"/>
    <property type="molecule type" value="Genomic_DNA"/>
</dbReference>
<proteinExistence type="predicted"/>
<name>A0ACC0FNJ4_9ERIC</name>
<gene>
    <name evidence="1" type="ORF">LOK49_LG12G00898</name>
</gene>
<keyword evidence="2" id="KW-1185">Reference proteome</keyword>
<reference evidence="1 2" key="1">
    <citation type="journal article" date="2022" name="Plant J.">
        <title>Chromosome-level genome of Camellia lanceoleosa provides a valuable resource for understanding genome evolution and self-incompatibility.</title>
        <authorList>
            <person name="Gong W."/>
            <person name="Xiao S."/>
            <person name="Wang L."/>
            <person name="Liao Z."/>
            <person name="Chang Y."/>
            <person name="Mo W."/>
            <person name="Hu G."/>
            <person name="Li W."/>
            <person name="Zhao G."/>
            <person name="Zhu H."/>
            <person name="Hu X."/>
            <person name="Ji K."/>
            <person name="Xiang X."/>
            <person name="Song Q."/>
            <person name="Yuan D."/>
            <person name="Jin S."/>
            <person name="Zhang L."/>
        </authorList>
    </citation>
    <scope>NUCLEOTIDE SEQUENCE [LARGE SCALE GENOMIC DNA]</scope>
    <source>
        <strain evidence="1">SQ_2022a</strain>
    </source>
</reference>
<accession>A0ACC0FNJ4</accession>
<evidence type="ECO:0000313" key="1">
    <source>
        <dbReference type="EMBL" id="KAI7990104.1"/>
    </source>
</evidence>
<protein>
    <submittedName>
        <fullName evidence="1">Uncharacterized protein</fullName>
    </submittedName>
</protein>